<sequence length="204" mass="20804">MSASPKSHPIVGILLAAGASRRFGSDKLSHRLPDGTPMAVAAAASLLPVCARVVAVLRPGRDELAAALTAVGCEIVLCPEAEGGMGHSLAAGVRATADAAGWIVALADMPFIASSSHAAVAAALQAGASLAATQYRGRRGHPVGFARTWQNPLAGLTGDQGGKTLLEQHHQKLTLCPVDDPGVVRDIDYPRDLIDAGSGTSPHE</sequence>
<dbReference type="GO" id="GO:0016779">
    <property type="term" value="F:nucleotidyltransferase activity"/>
    <property type="evidence" value="ECO:0007669"/>
    <property type="project" value="UniProtKB-ARBA"/>
</dbReference>
<dbReference type="PANTHER" id="PTHR43777">
    <property type="entry name" value="MOLYBDENUM COFACTOR CYTIDYLYLTRANSFERASE"/>
    <property type="match status" value="1"/>
</dbReference>
<dbReference type="Gene3D" id="3.90.550.10">
    <property type="entry name" value="Spore Coat Polysaccharide Biosynthesis Protein SpsA, Chain A"/>
    <property type="match status" value="1"/>
</dbReference>
<gene>
    <name evidence="3" type="ORF">FuraDRAFT_1513</name>
</gene>
<dbReference type="InterPro" id="IPR029044">
    <property type="entry name" value="Nucleotide-diphossugar_trans"/>
</dbReference>
<accession>B9Z2F0</accession>
<dbReference type="Pfam" id="PF12804">
    <property type="entry name" value="NTP_transf_3"/>
    <property type="match status" value="1"/>
</dbReference>
<keyword evidence="1" id="KW-0460">Magnesium</keyword>
<dbReference type="CDD" id="cd04182">
    <property type="entry name" value="GT_2_like_f"/>
    <property type="match status" value="1"/>
</dbReference>
<evidence type="ECO:0000313" key="3">
    <source>
        <dbReference type="EMBL" id="EEG08753.1"/>
    </source>
</evidence>
<organism evidence="3 4">
    <name type="scientific">Pseudogulbenkiania ferrooxidans 2002</name>
    <dbReference type="NCBI Taxonomy" id="279714"/>
    <lineage>
        <taxon>Bacteria</taxon>
        <taxon>Pseudomonadati</taxon>
        <taxon>Pseudomonadota</taxon>
        <taxon>Betaproteobacteria</taxon>
        <taxon>Neisseriales</taxon>
        <taxon>Chromobacteriaceae</taxon>
        <taxon>Pseudogulbenkiania</taxon>
    </lineage>
</organism>
<dbReference type="RefSeq" id="WP_008953533.1">
    <property type="nucleotide sequence ID" value="NZ_ACIS01000004.1"/>
</dbReference>
<comment type="caution">
    <text evidence="3">The sequence shown here is derived from an EMBL/GenBank/DDBJ whole genome shotgun (WGS) entry which is preliminary data.</text>
</comment>
<dbReference type="Proteomes" id="UP000003165">
    <property type="component" value="Unassembled WGS sequence"/>
</dbReference>
<dbReference type="eggNOG" id="COG2068">
    <property type="taxonomic scope" value="Bacteria"/>
</dbReference>
<dbReference type="EMBL" id="ACIS01000004">
    <property type="protein sequence ID" value="EEG08753.1"/>
    <property type="molecule type" value="Genomic_DNA"/>
</dbReference>
<feature type="domain" description="MobA-like NTP transferase" evidence="2">
    <location>
        <begin position="12"/>
        <end position="170"/>
    </location>
</feature>
<dbReference type="AlphaFoldDB" id="B9Z2F0"/>
<evidence type="ECO:0000259" key="2">
    <source>
        <dbReference type="Pfam" id="PF12804"/>
    </source>
</evidence>
<evidence type="ECO:0000256" key="1">
    <source>
        <dbReference type="ARBA" id="ARBA00022842"/>
    </source>
</evidence>
<name>B9Z2F0_9NEIS</name>
<reference evidence="3 4" key="1">
    <citation type="submission" date="2009-02" db="EMBL/GenBank/DDBJ databases">
        <title>Sequencing of the draft genome and assembly of Lutiella nitroferrum 2002.</title>
        <authorList>
            <consortium name="US DOE Joint Genome Institute (JGI-PGF)"/>
            <person name="Lucas S."/>
            <person name="Copeland A."/>
            <person name="Lapidus A."/>
            <person name="Glavina del Rio T."/>
            <person name="Tice H."/>
            <person name="Bruce D."/>
            <person name="Goodwin L."/>
            <person name="Pitluck S."/>
            <person name="Larimer F."/>
            <person name="Land M.L."/>
            <person name="Hauser L."/>
            <person name="Coates J.D."/>
        </authorList>
    </citation>
    <scope>NUCLEOTIDE SEQUENCE [LARGE SCALE GENOMIC DNA]</scope>
    <source>
        <strain evidence="3 4">2002</strain>
    </source>
</reference>
<protein>
    <recommendedName>
        <fullName evidence="2">MobA-like NTP transferase domain-containing protein</fullName>
    </recommendedName>
</protein>
<dbReference type="PANTHER" id="PTHR43777:SF1">
    <property type="entry name" value="MOLYBDENUM COFACTOR CYTIDYLYLTRANSFERASE"/>
    <property type="match status" value="1"/>
</dbReference>
<evidence type="ECO:0000313" key="4">
    <source>
        <dbReference type="Proteomes" id="UP000003165"/>
    </source>
</evidence>
<dbReference type="InterPro" id="IPR025877">
    <property type="entry name" value="MobA-like_NTP_Trfase"/>
</dbReference>
<proteinExistence type="predicted"/>
<dbReference type="SUPFAM" id="SSF53448">
    <property type="entry name" value="Nucleotide-diphospho-sugar transferases"/>
    <property type="match status" value="1"/>
</dbReference>
<keyword evidence="4" id="KW-1185">Reference proteome</keyword>